<accession>A0ACC1K9Q5</accession>
<sequence length="134" mass="15641">MIGRGALVKPWVFKEIEERRVWDISATERLDMMKEFARFGLEHWGTDSQGVNATRRYLLEWQSFLHRYIPAGILEVLPQRMNDRPPAFVGRNDLETLMASSQARDWIKLSEMILGPTPEGFTFVPKHKSNSYED</sequence>
<proteinExistence type="predicted"/>
<dbReference type="EC" id="1.3.1.89" evidence="1"/>
<organism evidence="1 2">
    <name type="scientific">Coemansia linderi</name>
    <dbReference type="NCBI Taxonomy" id="2663919"/>
    <lineage>
        <taxon>Eukaryota</taxon>
        <taxon>Fungi</taxon>
        <taxon>Fungi incertae sedis</taxon>
        <taxon>Zoopagomycota</taxon>
        <taxon>Kickxellomycotina</taxon>
        <taxon>Kickxellomycetes</taxon>
        <taxon>Kickxellales</taxon>
        <taxon>Kickxellaceae</taxon>
        <taxon>Coemansia</taxon>
    </lineage>
</organism>
<protein>
    <submittedName>
        <fullName evidence="1">tRNA-dihydrouridine synthase 3</fullName>
        <ecNumber evidence="1">1.3.1.89</ecNumber>
    </submittedName>
</protein>
<keyword evidence="2" id="KW-1185">Reference proteome</keyword>
<dbReference type="Proteomes" id="UP001140066">
    <property type="component" value="Unassembled WGS sequence"/>
</dbReference>
<dbReference type="EMBL" id="JANBUK010001921">
    <property type="protein sequence ID" value="KAJ2776646.1"/>
    <property type="molecule type" value="Genomic_DNA"/>
</dbReference>
<keyword evidence="1" id="KW-0560">Oxidoreductase</keyword>
<evidence type="ECO:0000313" key="1">
    <source>
        <dbReference type="EMBL" id="KAJ2776646.1"/>
    </source>
</evidence>
<evidence type="ECO:0000313" key="2">
    <source>
        <dbReference type="Proteomes" id="UP001140066"/>
    </source>
</evidence>
<comment type="caution">
    <text evidence="1">The sequence shown here is derived from an EMBL/GenBank/DDBJ whole genome shotgun (WGS) entry which is preliminary data.</text>
</comment>
<reference evidence="1" key="1">
    <citation type="submission" date="2022-07" db="EMBL/GenBank/DDBJ databases">
        <title>Phylogenomic reconstructions and comparative analyses of Kickxellomycotina fungi.</title>
        <authorList>
            <person name="Reynolds N.K."/>
            <person name="Stajich J.E."/>
            <person name="Barry K."/>
            <person name="Grigoriev I.V."/>
            <person name="Crous P."/>
            <person name="Smith M.E."/>
        </authorList>
    </citation>
    <scope>NUCLEOTIDE SEQUENCE</scope>
    <source>
        <strain evidence="1">BCRC 34191</strain>
    </source>
</reference>
<name>A0ACC1K9Q5_9FUNG</name>
<gene>
    <name evidence="1" type="primary">DUS3</name>
    <name evidence="1" type="ORF">GGI18_004314</name>
</gene>